<dbReference type="SUPFAM" id="SSF47661">
    <property type="entry name" value="t-snare proteins"/>
    <property type="match status" value="1"/>
</dbReference>
<keyword evidence="6 11" id="KW-1133">Transmembrane helix</keyword>
<keyword evidence="9 11" id="KW-0472">Membrane</keyword>
<dbReference type="SMART" id="SM00397">
    <property type="entry name" value="t_SNARE"/>
    <property type="match status" value="1"/>
</dbReference>
<dbReference type="GO" id="GO:0000139">
    <property type="term" value="C:Golgi membrane"/>
    <property type="evidence" value="ECO:0007669"/>
    <property type="project" value="UniProtKB-SubCell"/>
</dbReference>
<comment type="similarity">
    <text evidence="2">Belongs to the syntaxin family.</text>
</comment>
<sequence length="324" mass="36525">MATRDRSEMFRQKRDTLRTHKRGPRTATELRDFKVDKNLLAPHSDDEGSLMDARAFSVPPVWVTLVDDMNRDISVIKIRISELNERAGKALLPGFGDDDDDQEELIAQTGEEVSQLFKDCEKRLKDLGRSKVEGSADEVRKNIERRVAQQLQDLGIEFRRGRQQYLAKQKGQKVVDYQPDLSFNEGPATSSGGAGFFDDEESAGGGDPRCDPRFDAKQTLELVLAEERTKERDAQITKVSESVVELAEIFKEIQVLVIDQGTVLDRIDYNIEQAADRVGNAVVELNKANEYQKKSRTMLCIYLLLLLCGFMVIVLILKKTALGS</sequence>
<protein>
    <recommendedName>
        <fullName evidence="12">t-SNARE coiled-coil homology domain-containing protein</fullName>
    </recommendedName>
</protein>
<dbReference type="AlphaFoldDB" id="A0A7S2DJZ6"/>
<evidence type="ECO:0000256" key="8">
    <source>
        <dbReference type="ARBA" id="ARBA00023054"/>
    </source>
</evidence>
<dbReference type="InterPro" id="IPR006012">
    <property type="entry name" value="Syntaxin/epimorphin_CS"/>
</dbReference>
<keyword evidence="8" id="KW-0175">Coiled coil</keyword>
<dbReference type="GO" id="GO:0031201">
    <property type="term" value="C:SNARE complex"/>
    <property type="evidence" value="ECO:0007669"/>
    <property type="project" value="TreeGrafter"/>
</dbReference>
<feature type="region of interest" description="Disordered" evidence="10">
    <location>
        <begin position="179"/>
        <end position="212"/>
    </location>
</feature>
<dbReference type="InterPro" id="IPR010989">
    <property type="entry name" value="SNARE"/>
</dbReference>
<keyword evidence="7" id="KW-0333">Golgi apparatus</keyword>
<evidence type="ECO:0000256" key="2">
    <source>
        <dbReference type="ARBA" id="ARBA00009063"/>
    </source>
</evidence>
<evidence type="ECO:0000256" key="9">
    <source>
        <dbReference type="ARBA" id="ARBA00023136"/>
    </source>
</evidence>
<dbReference type="GO" id="GO:0048278">
    <property type="term" value="P:vesicle docking"/>
    <property type="evidence" value="ECO:0007669"/>
    <property type="project" value="TreeGrafter"/>
</dbReference>
<accession>A0A7S2DJZ6</accession>
<evidence type="ECO:0000256" key="7">
    <source>
        <dbReference type="ARBA" id="ARBA00023034"/>
    </source>
</evidence>
<dbReference type="EMBL" id="HBGU01031945">
    <property type="protein sequence ID" value="CAD9454841.1"/>
    <property type="molecule type" value="Transcribed_RNA"/>
</dbReference>
<evidence type="ECO:0000256" key="1">
    <source>
        <dbReference type="ARBA" id="ARBA00004409"/>
    </source>
</evidence>
<evidence type="ECO:0000256" key="4">
    <source>
        <dbReference type="ARBA" id="ARBA00022692"/>
    </source>
</evidence>
<reference evidence="13" key="1">
    <citation type="submission" date="2021-01" db="EMBL/GenBank/DDBJ databases">
        <authorList>
            <person name="Corre E."/>
            <person name="Pelletier E."/>
            <person name="Niang G."/>
            <person name="Scheremetjew M."/>
            <person name="Finn R."/>
            <person name="Kale V."/>
            <person name="Holt S."/>
            <person name="Cochrane G."/>
            <person name="Meng A."/>
            <person name="Brown T."/>
            <person name="Cohen L."/>
        </authorList>
    </citation>
    <scope>NUCLEOTIDE SEQUENCE</scope>
    <source>
        <strain evidence="13">UTEX LB 985</strain>
    </source>
</reference>
<dbReference type="Pfam" id="PF05739">
    <property type="entry name" value="SNARE"/>
    <property type="match status" value="1"/>
</dbReference>
<keyword evidence="4 11" id="KW-0812">Transmembrane</keyword>
<dbReference type="PANTHER" id="PTHR19957">
    <property type="entry name" value="SYNTAXIN"/>
    <property type="match status" value="1"/>
</dbReference>
<evidence type="ECO:0000259" key="12">
    <source>
        <dbReference type="PROSITE" id="PS50192"/>
    </source>
</evidence>
<gene>
    <name evidence="13" type="ORF">CBRE1094_LOCUS17454</name>
</gene>
<dbReference type="GO" id="GO:0006906">
    <property type="term" value="P:vesicle fusion"/>
    <property type="evidence" value="ECO:0007669"/>
    <property type="project" value="TreeGrafter"/>
</dbReference>
<feature type="domain" description="T-SNARE coiled-coil homology" evidence="12">
    <location>
        <begin position="226"/>
        <end position="288"/>
    </location>
</feature>
<evidence type="ECO:0000256" key="11">
    <source>
        <dbReference type="SAM" id="Phobius"/>
    </source>
</evidence>
<dbReference type="InterPro" id="IPR000727">
    <property type="entry name" value="T_SNARE_dom"/>
</dbReference>
<evidence type="ECO:0000256" key="3">
    <source>
        <dbReference type="ARBA" id="ARBA00022448"/>
    </source>
</evidence>
<dbReference type="GO" id="GO:0000149">
    <property type="term" value="F:SNARE binding"/>
    <property type="evidence" value="ECO:0007669"/>
    <property type="project" value="TreeGrafter"/>
</dbReference>
<dbReference type="InterPro" id="IPR045242">
    <property type="entry name" value="Syntaxin"/>
</dbReference>
<feature type="region of interest" description="Disordered" evidence="10">
    <location>
        <begin position="1"/>
        <end position="26"/>
    </location>
</feature>
<dbReference type="Gene3D" id="1.20.58.70">
    <property type="match status" value="1"/>
</dbReference>
<dbReference type="GO" id="GO:0006886">
    <property type="term" value="P:intracellular protein transport"/>
    <property type="evidence" value="ECO:0007669"/>
    <property type="project" value="InterPro"/>
</dbReference>
<evidence type="ECO:0000256" key="10">
    <source>
        <dbReference type="SAM" id="MobiDB-lite"/>
    </source>
</evidence>
<proteinExistence type="inferred from homology"/>
<evidence type="ECO:0000313" key="13">
    <source>
        <dbReference type="EMBL" id="CAD9454841.1"/>
    </source>
</evidence>
<feature type="compositionally biased region" description="Basic and acidic residues" evidence="10">
    <location>
        <begin position="1"/>
        <end position="18"/>
    </location>
</feature>
<keyword evidence="3" id="KW-0813">Transport</keyword>
<feature type="transmembrane region" description="Helical" evidence="11">
    <location>
        <begin position="299"/>
        <end position="317"/>
    </location>
</feature>
<dbReference type="PROSITE" id="PS50192">
    <property type="entry name" value="T_SNARE"/>
    <property type="match status" value="1"/>
</dbReference>
<evidence type="ECO:0000256" key="6">
    <source>
        <dbReference type="ARBA" id="ARBA00022989"/>
    </source>
</evidence>
<organism evidence="13">
    <name type="scientific">Haptolina brevifila</name>
    <dbReference type="NCBI Taxonomy" id="156173"/>
    <lineage>
        <taxon>Eukaryota</taxon>
        <taxon>Haptista</taxon>
        <taxon>Haptophyta</taxon>
        <taxon>Prymnesiophyceae</taxon>
        <taxon>Prymnesiales</taxon>
        <taxon>Prymnesiaceae</taxon>
        <taxon>Haptolina</taxon>
    </lineage>
</organism>
<dbReference type="PROSITE" id="PS00914">
    <property type="entry name" value="SYNTAXIN"/>
    <property type="match status" value="1"/>
</dbReference>
<dbReference type="GO" id="GO:0005484">
    <property type="term" value="F:SNAP receptor activity"/>
    <property type="evidence" value="ECO:0007669"/>
    <property type="project" value="InterPro"/>
</dbReference>
<keyword evidence="5" id="KW-0653">Protein transport</keyword>
<comment type="subcellular location">
    <subcellularLocation>
        <location evidence="1">Golgi apparatus membrane</location>
        <topology evidence="1">Single-pass type IV membrane protein</topology>
    </subcellularLocation>
</comment>
<evidence type="ECO:0000256" key="5">
    <source>
        <dbReference type="ARBA" id="ARBA00022927"/>
    </source>
</evidence>
<name>A0A7S2DJZ6_9EUKA</name>
<dbReference type="CDD" id="cd15845">
    <property type="entry name" value="SNARE_syntaxin16"/>
    <property type="match status" value="1"/>
</dbReference>
<dbReference type="PANTHER" id="PTHR19957:SF83">
    <property type="entry name" value="SYNTAXIN-16"/>
    <property type="match status" value="1"/>
</dbReference>